<evidence type="ECO:0000256" key="2">
    <source>
        <dbReference type="ARBA" id="ARBA00023284"/>
    </source>
</evidence>
<dbReference type="SUPFAM" id="SSF52833">
    <property type="entry name" value="Thioredoxin-like"/>
    <property type="match status" value="1"/>
</dbReference>
<dbReference type="EMBL" id="JAJHVV010000005">
    <property type="protein sequence ID" value="MCK6263495.1"/>
    <property type="molecule type" value="Genomic_DNA"/>
</dbReference>
<dbReference type="RefSeq" id="WP_248008579.1">
    <property type="nucleotide sequence ID" value="NZ_JAJHVV010000005.1"/>
</dbReference>
<dbReference type="PANTHER" id="PTHR35891:SF2">
    <property type="entry name" value="THIOL:DISULFIDE INTERCHANGE PROTEIN DSBA"/>
    <property type="match status" value="1"/>
</dbReference>
<feature type="domain" description="Thioredoxin-like fold" evidence="4">
    <location>
        <begin position="48"/>
        <end position="201"/>
    </location>
</feature>
<protein>
    <submittedName>
        <fullName evidence="5">Thiol:disulfide interchange protein DsbA/DsbL</fullName>
    </submittedName>
</protein>
<organism evidence="5 6">
    <name type="scientific">Vibrio amylolyticus</name>
    <dbReference type="NCBI Taxonomy" id="2847292"/>
    <lineage>
        <taxon>Bacteria</taxon>
        <taxon>Pseudomonadati</taxon>
        <taxon>Pseudomonadota</taxon>
        <taxon>Gammaproteobacteria</taxon>
        <taxon>Vibrionales</taxon>
        <taxon>Vibrionaceae</taxon>
        <taxon>Vibrio</taxon>
    </lineage>
</organism>
<gene>
    <name evidence="5" type="ORF">KP803_09445</name>
</gene>
<keyword evidence="6" id="KW-1185">Reference proteome</keyword>
<dbReference type="PROSITE" id="PS51257">
    <property type="entry name" value="PROKAR_LIPOPROTEIN"/>
    <property type="match status" value="1"/>
</dbReference>
<evidence type="ECO:0000256" key="3">
    <source>
        <dbReference type="SAM" id="SignalP"/>
    </source>
</evidence>
<accession>A0A9X2BHX7</accession>
<dbReference type="Gene3D" id="3.40.30.10">
    <property type="entry name" value="Glutaredoxin"/>
    <property type="match status" value="1"/>
</dbReference>
<keyword evidence="2" id="KW-0676">Redox-active center</keyword>
<keyword evidence="1 3" id="KW-0732">Signal</keyword>
<dbReference type="Pfam" id="PF13462">
    <property type="entry name" value="Thioredoxin_4"/>
    <property type="match status" value="1"/>
</dbReference>
<dbReference type="InterPro" id="IPR050824">
    <property type="entry name" value="Thiol_disulfide_DsbA"/>
</dbReference>
<dbReference type="PROSITE" id="PS00194">
    <property type="entry name" value="THIOREDOXIN_1"/>
    <property type="match status" value="1"/>
</dbReference>
<dbReference type="PANTHER" id="PTHR35891">
    <property type="entry name" value="THIOL:DISULFIDE INTERCHANGE PROTEIN DSBA"/>
    <property type="match status" value="1"/>
</dbReference>
<evidence type="ECO:0000259" key="4">
    <source>
        <dbReference type="Pfam" id="PF13462"/>
    </source>
</evidence>
<feature type="signal peptide" evidence="3">
    <location>
        <begin position="1"/>
        <end position="19"/>
    </location>
</feature>
<reference evidence="5" key="1">
    <citation type="submission" date="2021-11" db="EMBL/GenBank/DDBJ databases">
        <title>Vibrio ZSDE26 sp. nov. and Vibrio ZSDZ34 sp. nov., isolated from coastal seawater in Qingdao.</title>
        <authorList>
            <person name="Zhang P."/>
        </authorList>
    </citation>
    <scope>NUCLEOTIDE SEQUENCE</scope>
    <source>
        <strain evidence="5">ZSDE26</strain>
    </source>
</reference>
<dbReference type="Proteomes" id="UP001139559">
    <property type="component" value="Unassembled WGS sequence"/>
</dbReference>
<proteinExistence type="predicted"/>
<feature type="chain" id="PRO_5040744599" evidence="3">
    <location>
        <begin position="20"/>
        <end position="207"/>
    </location>
</feature>
<dbReference type="InterPro" id="IPR017937">
    <property type="entry name" value="Thioredoxin_CS"/>
</dbReference>
<dbReference type="CDD" id="cd03019">
    <property type="entry name" value="DsbA_DsbA"/>
    <property type="match status" value="1"/>
</dbReference>
<dbReference type="InterPro" id="IPR023205">
    <property type="entry name" value="DsbA/DsbL"/>
</dbReference>
<evidence type="ECO:0000256" key="1">
    <source>
        <dbReference type="ARBA" id="ARBA00022729"/>
    </source>
</evidence>
<evidence type="ECO:0000313" key="6">
    <source>
        <dbReference type="Proteomes" id="UP001139559"/>
    </source>
</evidence>
<name>A0A9X2BHX7_9VIBR</name>
<sequence length="207" mass="22970">MKKLSSLIITALISITFLAGCSESSHPEEGKQFVRLPADLSNYGLAPVTEVFSLTCGHCRKMEQIIPELEKATNQRIGKVHVTFNESAQISAMIYYAAQIQLKATPDHEMMDELFAAVQMGEGATQAERKQAIDNAFESRGLISPYYLGEEMQQALFKQLDLAQDVSVKAKINSVPTFIVSGKYMILTQGHSDVESFARTINYLVEQ</sequence>
<dbReference type="InterPro" id="IPR036249">
    <property type="entry name" value="Thioredoxin-like_sf"/>
</dbReference>
<dbReference type="InterPro" id="IPR012336">
    <property type="entry name" value="Thioredoxin-like_fold"/>
</dbReference>
<comment type="caution">
    <text evidence="5">The sequence shown here is derived from an EMBL/GenBank/DDBJ whole genome shotgun (WGS) entry which is preliminary data.</text>
</comment>
<dbReference type="AlphaFoldDB" id="A0A9X2BHX7"/>
<evidence type="ECO:0000313" key="5">
    <source>
        <dbReference type="EMBL" id="MCK6263495.1"/>
    </source>
</evidence>